<evidence type="ECO:0000313" key="1">
    <source>
        <dbReference type="EMBL" id="OUY05701.1"/>
    </source>
</evidence>
<accession>A0A1Z9YU34</accession>
<dbReference type="EMBL" id="NEXX01000007">
    <property type="protein sequence ID" value="OUY05701.1"/>
    <property type="molecule type" value="Genomic_DNA"/>
</dbReference>
<keyword evidence="2" id="KW-1185">Reference proteome</keyword>
<dbReference type="Proteomes" id="UP000196536">
    <property type="component" value="Unassembled WGS sequence"/>
</dbReference>
<dbReference type="AlphaFoldDB" id="A0A1Z9YU34"/>
<evidence type="ECO:0000313" key="2">
    <source>
        <dbReference type="Proteomes" id="UP000196536"/>
    </source>
</evidence>
<protein>
    <submittedName>
        <fullName evidence="1">Uncharacterized protein</fullName>
    </submittedName>
</protein>
<organism evidence="1 2">
    <name type="scientific">Acinetobacter populi</name>
    <dbReference type="NCBI Taxonomy" id="1582270"/>
    <lineage>
        <taxon>Bacteria</taxon>
        <taxon>Pseudomonadati</taxon>
        <taxon>Pseudomonadota</taxon>
        <taxon>Gammaproteobacteria</taxon>
        <taxon>Moraxellales</taxon>
        <taxon>Moraxellaceae</taxon>
        <taxon>Acinetobacter</taxon>
    </lineage>
</organism>
<gene>
    <name evidence="1" type="ORF">CAP51_15850</name>
</gene>
<proteinExistence type="predicted"/>
<reference evidence="1 2" key="1">
    <citation type="submission" date="2017-05" db="EMBL/GenBank/DDBJ databases">
        <title>Acinetobacter populi ANC 5415 (= PBJ7), whole genome shotgun sequencing project.</title>
        <authorList>
            <person name="Nemec A."/>
            <person name="Radolfova-Krizova L."/>
        </authorList>
    </citation>
    <scope>NUCLEOTIDE SEQUENCE [LARGE SCALE GENOMIC DNA]</scope>
    <source>
        <strain evidence="1 2">PBJ7</strain>
    </source>
</reference>
<sequence>MGIGFYYDIKYDDWRGKITLLINIKYLSNLLMFFRKSNCFCSHDLKWFFKSASEPLKKLPFKTLFLM</sequence>
<comment type="caution">
    <text evidence="1">The sequence shown here is derived from an EMBL/GenBank/DDBJ whole genome shotgun (WGS) entry which is preliminary data.</text>
</comment>
<name>A0A1Z9YU34_9GAMM</name>